<organism evidence="1 2">
    <name type="scientific">Leptopilina boulardi filamentous virus</name>
    <dbReference type="NCBI Taxonomy" id="552509"/>
    <lineage>
        <taxon>Viruses</taxon>
        <taxon>Viruses incertae sedis</taxon>
        <taxon>Naldaviricetes</taxon>
        <taxon>Lefavirales</taxon>
        <taxon>Filamentoviridae</taxon>
        <taxon>Alphafilamentovirus</taxon>
        <taxon>Alphafilamentovirus leboulardi</taxon>
    </lineage>
</organism>
<dbReference type="KEGG" id="vg:31050541"/>
<gene>
    <name evidence="1" type="ORF">LbFV_ORF64</name>
</gene>
<sequence>MYDFKKIYIWFYLSKETYTLDYPHYFSYIFPDFIIRKYFIKKCILQQKIL</sequence>
<dbReference type="Proteomes" id="UP000203066">
    <property type="component" value="Segment"/>
</dbReference>
<keyword evidence="2" id="KW-1185">Reference proteome</keyword>
<evidence type="ECO:0000313" key="1">
    <source>
        <dbReference type="EMBL" id="AQQ79984.1"/>
    </source>
</evidence>
<dbReference type="RefSeq" id="YP_009345668.1">
    <property type="nucleotide sequence ID" value="NC_033778.1"/>
</dbReference>
<accession>A0A1S5YDB7</accession>
<evidence type="ECO:0000313" key="2">
    <source>
        <dbReference type="Proteomes" id="UP000203066"/>
    </source>
</evidence>
<protein>
    <submittedName>
        <fullName evidence="1">Uncharacterized protein</fullName>
    </submittedName>
</protein>
<proteinExistence type="predicted"/>
<dbReference type="EMBL" id="KY009685">
    <property type="protein sequence ID" value="AQQ79984.1"/>
    <property type="molecule type" value="Genomic_DNA"/>
</dbReference>
<reference evidence="1 2" key="1">
    <citation type="journal article" date="2016" name="Genome Biol. Evol.">
        <title>Genome Sequencing of the Behavior Manipulating Virus LbFV Reveals a Possible New Virus Family.</title>
        <authorList>
            <person name="Lepetit D."/>
            <person name="Gillet B."/>
            <person name="Hughes S."/>
            <person name="Kraaijeveld K."/>
            <person name="Varaldi J."/>
        </authorList>
    </citation>
    <scope>NUCLEOTIDE SEQUENCE [LARGE SCALE GENOMIC DNA]</scope>
    <source>
        <strain evidence="1">Valence Gotheron</strain>
    </source>
</reference>
<name>A0A1S5YDB7_9VIRU</name>
<dbReference type="GeneID" id="31050541"/>